<reference evidence="8 9" key="1">
    <citation type="submission" date="2019-02" db="EMBL/GenBank/DDBJ databases">
        <title>Genomic Encyclopedia of Type Strains, Phase IV (KMG-IV): sequencing the most valuable type-strain genomes for metagenomic binning, comparative biology and taxonomic classification.</title>
        <authorList>
            <person name="Goeker M."/>
        </authorList>
    </citation>
    <scope>NUCLEOTIDE SEQUENCE [LARGE SCALE GENOMIC DNA]</scope>
    <source>
        <strain evidence="8 9">K24</strain>
    </source>
</reference>
<evidence type="ECO:0000313" key="9">
    <source>
        <dbReference type="Proteomes" id="UP000292445"/>
    </source>
</evidence>
<proteinExistence type="predicted"/>
<dbReference type="SUPFAM" id="SSF50022">
    <property type="entry name" value="ISP domain"/>
    <property type="match status" value="1"/>
</dbReference>
<keyword evidence="5" id="KW-0411">Iron-sulfur</keyword>
<evidence type="ECO:0000256" key="5">
    <source>
        <dbReference type="ARBA" id="ARBA00023014"/>
    </source>
</evidence>
<keyword evidence="6" id="KW-0534">Nitrate assimilation</keyword>
<keyword evidence="1" id="KW-0001">2Fe-2S</keyword>
<evidence type="ECO:0000256" key="3">
    <source>
        <dbReference type="ARBA" id="ARBA00023002"/>
    </source>
</evidence>
<dbReference type="InterPro" id="IPR012748">
    <property type="entry name" value="Rieske-like_NirD"/>
</dbReference>
<dbReference type="OrthoDB" id="9769355at2"/>
<evidence type="ECO:0000256" key="4">
    <source>
        <dbReference type="ARBA" id="ARBA00023004"/>
    </source>
</evidence>
<protein>
    <submittedName>
        <fullName evidence="8">Assimilatory nitrite reductase (NAD(P)H) small subunit</fullName>
    </submittedName>
</protein>
<feature type="domain" description="Rieske" evidence="7">
    <location>
        <begin position="11"/>
        <end position="106"/>
    </location>
</feature>
<dbReference type="GO" id="GO:0008942">
    <property type="term" value="F:nitrite reductase [NAD(P)H] activity"/>
    <property type="evidence" value="ECO:0007669"/>
    <property type="project" value="InterPro"/>
</dbReference>
<keyword evidence="9" id="KW-1185">Reference proteome</keyword>
<dbReference type="GO" id="GO:0042128">
    <property type="term" value="P:nitrate assimilation"/>
    <property type="evidence" value="ECO:0007669"/>
    <property type="project" value="UniProtKB-KW"/>
</dbReference>
<dbReference type="InterPro" id="IPR017941">
    <property type="entry name" value="Rieske_2Fe-2S"/>
</dbReference>
<organism evidence="8 9">
    <name type="scientific">Pigmentiphaga kullae</name>
    <dbReference type="NCBI Taxonomy" id="151784"/>
    <lineage>
        <taxon>Bacteria</taxon>
        <taxon>Pseudomonadati</taxon>
        <taxon>Pseudomonadota</taxon>
        <taxon>Betaproteobacteria</taxon>
        <taxon>Burkholderiales</taxon>
        <taxon>Alcaligenaceae</taxon>
        <taxon>Pigmentiphaga</taxon>
    </lineage>
</organism>
<dbReference type="PANTHER" id="PTHR21496:SF23">
    <property type="entry name" value="3-PHENYLPROPIONATE_CINNAMIC ACID DIOXYGENASE FERREDOXIN SUBUNIT"/>
    <property type="match status" value="1"/>
</dbReference>
<dbReference type="Pfam" id="PF00355">
    <property type="entry name" value="Rieske"/>
    <property type="match status" value="1"/>
</dbReference>
<dbReference type="Proteomes" id="UP000292445">
    <property type="component" value="Unassembled WGS sequence"/>
</dbReference>
<evidence type="ECO:0000259" key="7">
    <source>
        <dbReference type="PROSITE" id="PS51296"/>
    </source>
</evidence>
<name>A0A4Q7NGW2_9BURK</name>
<dbReference type="PANTHER" id="PTHR21496">
    <property type="entry name" value="FERREDOXIN-RELATED"/>
    <property type="match status" value="1"/>
</dbReference>
<dbReference type="Gene3D" id="2.102.10.10">
    <property type="entry name" value="Rieske [2Fe-2S] iron-sulphur domain"/>
    <property type="match status" value="1"/>
</dbReference>
<dbReference type="GO" id="GO:0046872">
    <property type="term" value="F:metal ion binding"/>
    <property type="evidence" value="ECO:0007669"/>
    <property type="project" value="UniProtKB-KW"/>
</dbReference>
<dbReference type="AlphaFoldDB" id="A0A4Q7NGW2"/>
<comment type="caution">
    <text evidence="8">The sequence shown here is derived from an EMBL/GenBank/DDBJ whole genome shotgun (WGS) entry which is preliminary data.</text>
</comment>
<dbReference type="InterPro" id="IPR036922">
    <property type="entry name" value="Rieske_2Fe-2S_sf"/>
</dbReference>
<accession>A0A4Q7NGW2</accession>
<keyword evidence="2" id="KW-0479">Metal-binding</keyword>
<gene>
    <name evidence="8" type="ORF">EV675_0179</name>
</gene>
<evidence type="ECO:0000313" key="8">
    <source>
        <dbReference type="EMBL" id="RZS84175.1"/>
    </source>
</evidence>
<dbReference type="CDD" id="cd03530">
    <property type="entry name" value="Rieske_NirD_small_Bacillus"/>
    <property type="match status" value="1"/>
</dbReference>
<dbReference type="NCBIfam" id="TIGR02378">
    <property type="entry name" value="nirD_assim_sml"/>
    <property type="match status" value="1"/>
</dbReference>
<keyword evidence="3" id="KW-0560">Oxidoreductase</keyword>
<keyword evidence="4" id="KW-0408">Iron</keyword>
<dbReference type="GO" id="GO:0051537">
    <property type="term" value="F:2 iron, 2 sulfur cluster binding"/>
    <property type="evidence" value="ECO:0007669"/>
    <property type="project" value="UniProtKB-KW"/>
</dbReference>
<evidence type="ECO:0000256" key="6">
    <source>
        <dbReference type="ARBA" id="ARBA00023063"/>
    </source>
</evidence>
<evidence type="ECO:0000256" key="1">
    <source>
        <dbReference type="ARBA" id="ARBA00022714"/>
    </source>
</evidence>
<sequence>MMNAHDAHPWIRLCRVDDIPRLGSRVVERAEGNLAVFRTAQDKVFALLDRCPHKAGPLSQGIVHGESVTCPLHGWQLGLEDGRARAPDEGCARRFPVRVDEGVVYLSLD</sequence>
<evidence type="ECO:0000256" key="2">
    <source>
        <dbReference type="ARBA" id="ARBA00022723"/>
    </source>
</evidence>
<dbReference type="EMBL" id="SGXC01000001">
    <property type="protein sequence ID" value="RZS84175.1"/>
    <property type="molecule type" value="Genomic_DNA"/>
</dbReference>
<dbReference type="PROSITE" id="PS51296">
    <property type="entry name" value="RIESKE"/>
    <property type="match status" value="1"/>
</dbReference>